<evidence type="ECO:0000313" key="2">
    <source>
        <dbReference type="Proteomes" id="UP000241507"/>
    </source>
</evidence>
<keyword evidence="2" id="KW-1185">Reference proteome</keyword>
<organism evidence="1 2">
    <name type="scientific">Christiangramia fulva</name>
    <dbReference type="NCBI Taxonomy" id="2126553"/>
    <lineage>
        <taxon>Bacteria</taxon>
        <taxon>Pseudomonadati</taxon>
        <taxon>Bacteroidota</taxon>
        <taxon>Flavobacteriia</taxon>
        <taxon>Flavobacteriales</taxon>
        <taxon>Flavobacteriaceae</taxon>
        <taxon>Christiangramia</taxon>
    </lineage>
</organism>
<dbReference type="AlphaFoldDB" id="A0A2R3Z4B9"/>
<proteinExistence type="predicted"/>
<dbReference type="EMBL" id="CP028136">
    <property type="protein sequence ID" value="AVR45078.1"/>
    <property type="molecule type" value="Genomic_DNA"/>
</dbReference>
<dbReference type="KEGG" id="grs:C7S20_07240"/>
<evidence type="ECO:0000313" key="1">
    <source>
        <dbReference type="EMBL" id="AVR45078.1"/>
    </source>
</evidence>
<dbReference type="Proteomes" id="UP000241507">
    <property type="component" value="Chromosome"/>
</dbReference>
<reference evidence="2" key="1">
    <citation type="submission" date="2018-03" db="EMBL/GenBank/DDBJ databases">
        <title>Gramella fulva sp. nov., isolated from a dry surface of tidal flat.</title>
        <authorList>
            <person name="Hwang S.H."/>
            <person name="Hwang W.M."/>
            <person name="Kang K."/>
            <person name="Ahn T.-Y."/>
        </authorList>
    </citation>
    <scope>NUCLEOTIDE SEQUENCE [LARGE SCALE GENOMIC DNA]</scope>
    <source>
        <strain evidence="2">SH35</strain>
    </source>
</reference>
<evidence type="ECO:0008006" key="3">
    <source>
        <dbReference type="Google" id="ProtNLM"/>
    </source>
</evidence>
<accession>A0A2R3Z4B9</accession>
<sequence>MKNYGSKNKNMFKIMRKLMISCKKAGILTEKKIARKLNAIETVELILHTSVCKACKQYEVQSNFIEKSLNHKIESPEKRDLADLKKKIKKSLPAK</sequence>
<gene>
    <name evidence="1" type="ORF">C7S20_07240</name>
</gene>
<name>A0A2R3Z4B9_9FLAO</name>
<protein>
    <recommendedName>
        <fullName evidence="3">Glycine dehydrogenase</fullName>
    </recommendedName>
</protein>